<evidence type="ECO:0000256" key="1">
    <source>
        <dbReference type="SAM" id="MobiDB-lite"/>
    </source>
</evidence>
<proteinExistence type="predicted"/>
<dbReference type="AlphaFoldDB" id="A0A445APQ6"/>
<organism evidence="2 3">
    <name type="scientific">Arachis hypogaea</name>
    <name type="common">Peanut</name>
    <dbReference type="NCBI Taxonomy" id="3818"/>
    <lineage>
        <taxon>Eukaryota</taxon>
        <taxon>Viridiplantae</taxon>
        <taxon>Streptophyta</taxon>
        <taxon>Embryophyta</taxon>
        <taxon>Tracheophyta</taxon>
        <taxon>Spermatophyta</taxon>
        <taxon>Magnoliopsida</taxon>
        <taxon>eudicotyledons</taxon>
        <taxon>Gunneridae</taxon>
        <taxon>Pentapetalae</taxon>
        <taxon>rosids</taxon>
        <taxon>fabids</taxon>
        <taxon>Fabales</taxon>
        <taxon>Fabaceae</taxon>
        <taxon>Papilionoideae</taxon>
        <taxon>50 kb inversion clade</taxon>
        <taxon>dalbergioids sensu lato</taxon>
        <taxon>Dalbergieae</taxon>
        <taxon>Pterocarpus clade</taxon>
        <taxon>Arachis</taxon>
    </lineage>
</organism>
<comment type="caution">
    <text evidence="2">The sequence shown here is derived from an EMBL/GenBank/DDBJ whole genome shotgun (WGS) entry which is preliminary data.</text>
</comment>
<reference evidence="2 3" key="1">
    <citation type="submission" date="2019-01" db="EMBL/GenBank/DDBJ databases">
        <title>Sequencing of cultivated peanut Arachis hypogaea provides insights into genome evolution and oil improvement.</title>
        <authorList>
            <person name="Chen X."/>
        </authorList>
    </citation>
    <scope>NUCLEOTIDE SEQUENCE [LARGE SCALE GENOMIC DNA]</scope>
    <source>
        <strain evidence="3">cv. Fuhuasheng</strain>
        <tissue evidence="2">Leaves</tissue>
    </source>
</reference>
<keyword evidence="3" id="KW-1185">Reference proteome</keyword>
<accession>A0A445APQ6</accession>
<sequence length="165" mass="18270">MIPPQTSLQELKFFILMNTGMVGKKEITKLTYRMPVAIANSFAYQKIQIKSDQYVSMMFSYHRSIGSIYSLELCVNLQDVGRSSSSSNNVEQVRNFGTADFMPLQEIVRARSPTFNAFVTPGQNIGNCHARSSPSNRVASLKGIVDGLADTSDEDEIEDDSGEEA</sequence>
<protein>
    <submittedName>
        <fullName evidence="2">Uncharacterized protein</fullName>
    </submittedName>
</protein>
<name>A0A445APQ6_ARAHY</name>
<dbReference type="Proteomes" id="UP000289738">
    <property type="component" value="Chromosome B01"/>
</dbReference>
<evidence type="ECO:0000313" key="3">
    <source>
        <dbReference type="Proteomes" id="UP000289738"/>
    </source>
</evidence>
<feature type="region of interest" description="Disordered" evidence="1">
    <location>
        <begin position="145"/>
        <end position="165"/>
    </location>
</feature>
<evidence type="ECO:0000313" key="2">
    <source>
        <dbReference type="EMBL" id="RYR28412.1"/>
    </source>
</evidence>
<feature type="compositionally biased region" description="Acidic residues" evidence="1">
    <location>
        <begin position="151"/>
        <end position="165"/>
    </location>
</feature>
<dbReference type="EMBL" id="SDMP01000011">
    <property type="protein sequence ID" value="RYR28412.1"/>
    <property type="molecule type" value="Genomic_DNA"/>
</dbReference>
<gene>
    <name evidence="2" type="ORF">Ahy_B01g052528</name>
</gene>